<dbReference type="PANTHER" id="PTHR30055:SF222">
    <property type="entry name" value="REGULATORY PROTEIN"/>
    <property type="match status" value="1"/>
</dbReference>
<evidence type="ECO:0000259" key="5">
    <source>
        <dbReference type="PROSITE" id="PS50977"/>
    </source>
</evidence>
<dbReference type="PROSITE" id="PS50977">
    <property type="entry name" value="HTH_TETR_2"/>
    <property type="match status" value="1"/>
</dbReference>
<dbReference type="RefSeq" id="WP_125129127.1">
    <property type="nucleotide sequence ID" value="NZ_RHJS01000002.1"/>
</dbReference>
<protein>
    <submittedName>
        <fullName evidence="6">TetR/AcrR family transcriptional regulator</fullName>
    </submittedName>
</protein>
<dbReference type="InterPro" id="IPR050109">
    <property type="entry name" value="HTH-type_TetR-like_transc_reg"/>
</dbReference>
<dbReference type="SUPFAM" id="SSF46689">
    <property type="entry name" value="Homeodomain-like"/>
    <property type="match status" value="1"/>
</dbReference>
<evidence type="ECO:0000313" key="7">
    <source>
        <dbReference type="Proteomes" id="UP000274920"/>
    </source>
</evidence>
<dbReference type="FunFam" id="1.10.10.60:FF:000141">
    <property type="entry name" value="TetR family transcriptional regulator"/>
    <property type="match status" value="1"/>
</dbReference>
<sequence>MNHTERKNEIIEASITLFCERGLDLTSMQDIANAAGISKATLYFYFDSKAALIQEVHQHCYQMDVDACNFGVEQEKTAMDKLCRRFRNIISYSMSHPRESMIEQLYTASPVYCGMPLQCKKEFYADIEKIVLEGKENGEFKESPSWLLTTAYYGFACQIYLKLKEEPSLWNEDTFNACTKMLRGMFSKCAGVS</sequence>
<gene>
    <name evidence="6" type="ORF">EBB54_23235</name>
</gene>
<evidence type="ECO:0000313" key="6">
    <source>
        <dbReference type="EMBL" id="RRK33948.1"/>
    </source>
</evidence>
<dbReference type="GO" id="GO:0003677">
    <property type="term" value="F:DNA binding"/>
    <property type="evidence" value="ECO:0007669"/>
    <property type="project" value="UniProtKB-UniRule"/>
</dbReference>
<dbReference type="Pfam" id="PF00440">
    <property type="entry name" value="TetR_N"/>
    <property type="match status" value="1"/>
</dbReference>
<evidence type="ECO:0000256" key="1">
    <source>
        <dbReference type="ARBA" id="ARBA00023015"/>
    </source>
</evidence>
<reference evidence="6" key="1">
    <citation type="submission" date="2018-10" db="EMBL/GenBank/DDBJ databases">
        <title>Schaedlerella arabinophila gen. nov. sp. nov., isolated from the mouse intestinal tract and comparative analysis with the genome of the closely related altered Schaedler flora strain ASF502.</title>
        <authorList>
            <person name="Miyake S."/>
            <person name="Soh M."/>
            <person name="Seedorf H."/>
        </authorList>
    </citation>
    <scope>NUCLEOTIDE SEQUENCE [LARGE SCALE GENOMIC DNA]</scope>
    <source>
        <strain evidence="6">DSM 106076</strain>
    </source>
</reference>
<evidence type="ECO:0000256" key="2">
    <source>
        <dbReference type="ARBA" id="ARBA00023125"/>
    </source>
</evidence>
<feature type="domain" description="HTH tetR-type" evidence="5">
    <location>
        <begin position="4"/>
        <end position="64"/>
    </location>
</feature>
<dbReference type="Gene3D" id="1.10.357.10">
    <property type="entry name" value="Tetracycline Repressor, domain 2"/>
    <property type="match status" value="1"/>
</dbReference>
<evidence type="ECO:0000256" key="4">
    <source>
        <dbReference type="PROSITE-ProRule" id="PRU00335"/>
    </source>
</evidence>
<keyword evidence="3" id="KW-0804">Transcription</keyword>
<feature type="DNA-binding region" description="H-T-H motif" evidence="4">
    <location>
        <begin position="27"/>
        <end position="46"/>
    </location>
</feature>
<dbReference type="GO" id="GO:0045892">
    <property type="term" value="P:negative regulation of DNA-templated transcription"/>
    <property type="evidence" value="ECO:0007669"/>
    <property type="project" value="UniProtKB-ARBA"/>
</dbReference>
<name>A0A426DMK4_9FIRM</name>
<keyword evidence="7" id="KW-1185">Reference proteome</keyword>
<accession>A0A426DMK4</accession>
<dbReference type="PANTHER" id="PTHR30055">
    <property type="entry name" value="HTH-TYPE TRANSCRIPTIONAL REGULATOR RUTR"/>
    <property type="match status" value="1"/>
</dbReference>
<dbReference type="SUPFAM" id="SSF48498">
    <property type="entry name" value="Tetracyclin repressor-like, C-terminal domain"/>
    <property type="match status" value="1"/>
</dbReference>
<dbReference type="InterPro" id="IPR009057">
    <property type="entry name" value="Homeodomain-like_sf"/>
</dbReference>
<evidence type="ECO:0000256" key="3">
    <source>
        <dbReference type="ARBA" id="ARBA00023163"/>
    </source>
</evidence>
<dbReference type="AlphaFoldDB" id="A0A426DMK4"/>
<dbReference type="InterPro" id="IPR001647">
    <property type="entry name" value="HTH_TetR"/>
</dbReference>
<dbReference type="EMBL" id="RHJS01000002">
    <property type="protein sequence ID" value="RRK33948.1"/>
    <property type="molecule type" value="Genomic_DNA"/>
</dbReference>
<dbReference type="InterPro" id="IPR023772">
    <property type="entry name" value="DNA-bd_HTH_TetR-type_CS"/>
</dbReference>
<dbReference type="PRINTS" id="PR00455">
    <property type="entry name" value="HTHTETR"/>
</dbReference>
<keyword evidence="1" id="KW-0805">Transcription regulation</keyword>
<keyword evidence="2 4" id="KW-0238">DNA-binding</keyword>
<organism evidence="6 7">
    <name type="scientific">Schaedlerella arabinosiphila</name>
    <dbReference type="NCBI Taxonomy" id="2044587"/>
    <lineage>
        <taxon>Bacteria</taxon>
        <taxon>Bacillati</taxon>
        <taxon>Bacillota</taxon>
        <taxon>Clostridia</taxon>
        <taxon>Lachnospirales</taxon>
        <taxon>Lachnospiraceae</taxon>
        <taxon>Schaedlerella</taxon>
    </lineage>
</organism>
<proteinExistence type="predicted"/>
<dbReference type="InterPro" id="IPR036271">
    <property type="entry name" value="Tet_transcr_reg_TetR-rel_C_sf"/>
</dbReference>
<comment type="caution">
    <text evidence="6">The sequence shown here is derived from an EMBL/GenBank/DDBJ whole genome shotgun (WGS) entry which is preliminary data.</text>
</comment>
<dbReference type="PROSITE" id="PS01081">
    <property type="entry name" value="HTH_TETR_1"/>
    <property type="match status" value="1"/>
</dbReference>
<dbReference type="Proteomes" id="UP000274920">
    <property type="component" value="Unassembled WGS sequence"/>
</dbReference>